<protein>
    <submittedName>
        <fullName evidence="1">Uncharacterized protein</fullName>
    </submittedName>
</protein>
<name>A0A5B7GWN2_PORTR</name>
<comment type="caution">
    <text evidence="1">The sequence shown here is derived from an EMBL/GenBank/DDBJ whole genome shotgun (WGS) entry which is preliminary data.</text>
</comment>
<reference evidence="1 2" key="1">
    <citation type="submission" date="2019-05" db="EMBL/GenBank/DDBJ databases">
        <title>Another draft genome of Portunus trituberculatus and its Hox gene families provides insights of decapod evolution.</title>
        <authorList>
            <person name="Jeong J.-H."/>
            <person name="Song I."/>
            <person name="Kim S."/>
            <person name="Choi T."/>
            <person name="Kim D."/>
            <person name="Ryu S."/>
            <person name="Kim W."/>
        </authorList>
    </citation>
    <scope>NUCLEOTIDE SEQUENCE [LARGE SCALE GENOMIC DNA]</scope>
    <source>
        <tissue evidence="1">Muscle</tissue>
    </source>
</reference>
<keyword evidence="2" id="KW-1185">Reference proteome</keyword>
<evidence type="ECO:0000313" key="1">
    <source>
        <dbReference type="EMBL" id="MPC63292.1"/>
    </source>
</evidence>
<evidence type="ECO:0000313" key="2">
    <source>
        <dbReference type="Proteomes" id="UP000324222"/>
    </source>
</evidence>
<accession>A0A5B7GWN2</accession>
<gene>
    <name evidence="1" type="ORF">E2C01_057388</name>
</gene>
<dbReference type="AlphaFoldDB" id="A0A5B7GWN2"/>
<organism evidence="1 2">
    <name type="scientific">Portunus trituberculatus</name>
    <name type="common">Swimming crab</name>
    <name type="synonym">Neptunus trituberculatus</name>
    <dbReference type="NCBI Taxonomy" id="210409"/>
    <lineage>
        <taxon>Eukaryota</taxon>
        <taxon>Metazoa</taxon>
        <taxon>Ecdysozoa</taxon>
        <taxon>Arthropoda</taxon>
        <taxon>Crustacea</taxon>
        <taxon>Multicrustacea</taxon>
        <taxon>Malacostraca</taxon>
        <taxon>Eumalacostraca</taxon>
        <taxon>Eucarida</taxon>
        <taxon>Decapoda</taxon>
        <taxon>Pleocyemata</taxon>
        <taxon>Brachyura</taxon>
        <taxon>Eubrachyura</taxon>
        <taxon>Portunoidea</taxon>
        <taxon>Portunidae</taxon>
        <taxon>Portuninae</taxon>
        <taxon>Portunus</taxon>
    </lineage>
</organism>
<sequence>MTGLLTVDEVRMRHLDFTVPLFLEQIHIGVRRPVLEPDMAGFVKPLTIFVRFACFFDTSVSGDYLSL</sequence>
<proteinExistence type="predicted"/>
<dbReference type="EMBL" id="VSRR010020625">
    <property type="protein sequence ID" value="MPC63292.1"/>
    <property type="molecule type" value="Genomic_DNA"/>
</dbReference>
<dbReference type="Proteomes" id="UP000324222">
    <property type="component" value="Unassembled WGS sequence"/>
</dbReference>